<dbReference type="Proteomes" id="UP000294656">
    <property type="component" value="Unassembled WGS sequence"/>
</dbReference>
<evidence type="ECO:0000313" key="7">
    <source>
        <dbReference type="EMBL" id="TDO98251.1"/>
    </source>
</evidence>
<dbReference type="PANTHER" id="PTHR43066:SF11">
    <property type="entry name" value="PEPTIDASE S54 RHOMBOID DOMAIN-CONTAINING PROTEIN"/>
    <property type="match status" value="1"/>
</dbReference>
<evidence type="ECO:0000256" key="4">
    <source>
        <dbReference type="ARBA" id="ARBA00023136"/>
    </source>
</evidence>
<protein>
    <submittedName>
        <fullName evidence="7">Membrane associated rhomboid family serine protease</fullName>
    </submittedName>
</protein>
<feature type="transmembrane region" description="Helical" evidence="5">
    <location>
        <begin position="135"/>
        <end position="155"/>
    </location>
</feature>
<keyword evidence="8" id="KW-1185">Reference proteome</keyword>
<reference evidence="7 8" key="1">
    <citation type="submission" date="2019-03" db="EMBL/GenBank/DDBJ databases">
        <title>Genomic Encyclopedia of Type Strains, Phase III (KMG-III): the genomes of soil and plant-associated and newly described type strains.</title>
        <authorList>
            <person name="Whitman W."/>
        </authorList>
    </citation>
    <scope>NUCLEOTIDE SEQUENCE [LARGE SCALE GENOMIC DNA]</scope>
    <source>
        <strain evidence="7 8">CECT 7378</strain>
    </source>
</reference>
<accession>A0A4R6M9Q9</accession>
<keyword evidence="7" id="KW-0378">Hydrolase</keyword>
<dbReference type="RefSeq" id="WP_133503678.1">
    <property type="nucleotide sequence ID" value="NZ_SNXC01000011.1"/>
</dbReference>
<dbReference type="GO" id="GO:0004252">
    <property type="term" value="F:serine-type endopeptidase activity"/>
    <property type="evidence" value="ECO:0007669"/>
    <property type="project" value="InterPro"/>
</dbReference>
<organism evidence="7 8">
    <name type="scientific">Marinomonas balearica</name>
    <dbReference type="NCBI Taxonomy" id="491947"/>
    <lineage>
        <taxon>Bacteria</taxon>
        <taxon>Pseudomonadati</taxon>
        <taxon>Pseudomonadota</taxon>
        <taxon>Gammaproteobacteria</taxon>
        <taxon>Oceanospirillales</taxon>
        <taxon>Oceanospirillaceae</taxon>
        <taxon>Marinomonas</taxon>
    </lineage>
</organism>
<feature type="transmembrane region" description="Helical" evidence="5">
    <location>
        <begin position="44"/>
        <end position="72"/>
    </location>
</feature>
<evidence type="ECO:0000256" key="1">
    <source>
        <dbReference type="ARBA" id="ARBA00004141"/>
    </source>
</evidence>
<name>A0A4R6M9Q9_9GAMM</name>
<comment type="subcellular location">
    <subcellularLocation>
        <location evidence="1">Membrane</location>
        <topology evidence="1">Multi-pass membrane protein</topology>
    </subcellularLocation>
</comment>
<keyword evidence="4 5" id="KW-0472">Membrane</keyword>
<dbReference type="Gene3D" id="1.20.1540.10">
    <property type="entry name" value="Rhomboid-like"/>
    <property type="match status" value="1"/>
</dbReference>
<dbReference type="InterPro" id="IPR022764">
    <property type="entry name" value="Peptidase_S54_rhomboid_dom"/>
</dbReference>
<dbReference type="SUPFAM" id="SSF144091">
    <property type="entry name" value="Rhomboid-like"/>
    <property type="match status" value="1"/>
</dbReference>
<evidence type="ECO:0000259" key="6">
    <source>
        <dbReference type="Pfam" id="PF01694"/>
    </source>
</evidence>
<feature type="domain" description="Peptidase S54 rhomboid" evidence="6">
    <location>
        <begin position="45"/>
        <end position="180"/>
    </location>
</feature>
<proteinExistence type="predicted"/>
<gene>
    <name evidence="7" type="ORF">DFP79_1892</name>
</gene>
<feature type="transmembrane region" description="Helical" evidence="5">
    <location>
        <begin position="161"/>
        <end position="178"/>
    </location>
</feature>
<feature type="transmembrane region" description="Helical" evidence="5">
    <location>
        <begin position="12"/>
        <end position="32"/>
    </location>
</feature>
<keyword evidence="2 5" id="KW-0812">Transmembrane</keyword>
<dbReference type="GO" id="GO:0006508">
    <property type="term" value="P:proteolysis"/>
    <property type="evidence" value="ECO:0007669"/>
    <property type="project" value="UniProtKB-KW"/>
</dbReference>
<dbReference type="OrthoDB" id="465874at2"/>
<dbReference type="GO" id="GO:0016020">
    <property type="term" value="C:membrane"/>
    <property type="evidence" value="ECO:0007669"/>
    <property type="project" value="UniProtKB-SubCell"/>
</dbReference>
<keyword evidence="7" id="KW-0645">Protease</keyword>
<dbReference type="InterPro" id="IPR035952">
    <property type="entry name" value="Rhomboid-like_sf"/>
</dbReference>
<feature type="transmembrane region" description="Helical" evidence="5">
    <location>
        <begin position="84"/>
        <end position="102"/>
    </location>
</feature>
<dbReference type="EMBL" id="SNXC01000011">
    <property type="protein sequence ID" value="TDO98251.1"/>
    <property type="molecule type" value="Genomic_DNA"/>
</dbReference>
<keyword evidence="3 5" id="KW-1133">Transmembrane helix</keyword>
<evidence type="ECO:0000256" key="3">
    <source>
        <dbReference type="ARBA" id="ARBA00022989"/>
    </source>
</evidence>
<comment type="caution">
    <text evidence="7">The sequence shown here is derived from an EMBL/GenBank/DDBJ whole genome shotgun (WGS) entry which is preliminary data.</text>
</comment>
<dbReference type="Pfam" id="PF01694">
    <property type="entry name" value="Rhomboid"/>
    <property type="match status" value="1"/>
</dbReference>
<evidence type="ECO:0000256" key="5">
    <source>
        <dbReference type="SAM" id="Phobius"/>
    </source>
</evidence>
<sequence length="184" mass="20049">MFKRIIPVEITYFVIAIWVVFFANTVLIGLNLNQFGIRPRELSGLYGIVLSPFLHAGLYHLISNTLPLLVLGSLLKASVGSNKLLYIMILGAIGSGIGVWCFGSGSVVVGASGMVFALLGFLFSDAIFNPSLRNWLIAIVAFLSYGGALFSLINFLPYVSWAAHFWGFVSGIALSIMLRRKRAD</sequence>
<dbReference type="PANTHER" id="PTHR43066">
    <property type="entry name" value="RHOMBOID-RELATED PROTEIN"/>
    <property type="match status" value="1"/>
</dbReference>
<evidence type="ECO:0000256" key="2">
    <source>
        <dbReference type="ARBA" id="ARBA00022692"/>
    </source>
</evidence>
<dbReference type="AlphaFoldDB" id="A0A4R6M9Q9"/>
<evidence type="ECO:0000313" key="8">
    <source>
        <dbReference type="Proteomes" id="UP000294656"/>
    </source>
</evidence>